<gene>
    <name evidence="2" type="ORF">Cgig2_021293</name>
</gene>
<organism evidence="2 3">
    <name type="scientific">Carnegiea gigantea</name>
    <dbReference type="NCBI Taxonomy" id="171969"/>
    <lineage>
        <taxon>Eukaryota</taxon>
        <taxon>Viridiplantae</taxon>
        <taxon>Streptophyta</taxon>
        <taxon>Embryophyta</taxon>
        <taxon>Tracheophyta</taxon>
        <taxon>Spermatophyta</taxon>
        <taxon>Magnoliopsida</taxon>
        <taxon>eudicotyledons</taxon>
        <taxon>Gunneridae</taxon>
        <taxon>Pentapetalae</taxon>
        <taxon>Caryophyllales</taxon>
        <taxon>Cactineae</taxon>
        <taxon>Cactaceae</taxon>
        <taxon>Cactoideae</taxon>
        <taxon>Echinocereeae</taxon>
        <taxon>Carnegiea</taxon>
    </lineage>
</organism>
<dbReference type="OrthoDB" id="1741703at2759"/>
<reference evidence="2" key="1">
    <citation type="submission" date="2022-04" db="EMBL/GenBank/DDBJ databases">
        <title>Carnegiea gigantea Genome sequencing and assembly v2.</title>
        <authorList>
            <person name="Copetti D."/>
            <person name="Sanderson M.J."/>
            <person name="Burquez A."/>
            <person name="Wojciechowski M.F."/>
        </authorList>
    </citation>
    <scope>NUCLEOTIDE SEQUENCE</scope>
    <source>
        <strain evidence="2">SGP5-SGP5p</strain>
        <tissue evidence="2">Aerial part</tissue>
    </source>
</reference>
<evidence type="ECO:0000313" key="3">
    <source>
        <dbReference type="Proteomes" id="UP001153076"/>
    </source>
</evidence>
<dbReference type="EMBL" id="JAKOGI010000329">
    <property type="protein sequence ID" value="KAJ8436763.1"/>
    <property type="molecule type" value="Genomic_DNA"/>
</dbReference>
<keyword evidence="3" id="KW-1185">Reference proteome</keyword>
<protein>
    <submittedName>
        <fullName evidence="2">Uncharacterized protein</fullName>
    </submittedName>
</protein>
<sequence length="267" mass="30272">MEDTTYKIPPPGHVDESESDDEVLMKRMKKIKQRTKSRLKKMQLRAKKYVKSQPEKEDVQKSPKPPVKSGKLSVIKHKKEQKSLKKKEYVQKSAVVPIEGPKSMQSVPKLAEGDTKHKKIFQSRMSPSEKLQKLENEGCLDEYSRKAMRGSKLDDNLVKKWPCMHSETGSKRRIEELSEKAKAGGSSEMDFDSTSMHLDSTLASTLTFKTSAEGEKSNDPTASPASPSMDIDDCLDIVYHPSRKTNNMHLKDPFGYPTQATKEIREE</sequence>
<evidence type="ECO:0000313" key="2">
    <source>
        <dbReference type="EMBL" id="KAJ8436763.1"/>
    </source>
</evidence>
<feature type="compositionally biased region" description="Basic and acidic residues" evidence="1">
    <location>
        <begin position="81"/>
        <end position="90"/>
    </location>
</feature>
<dbReference type="Proteomes" id="UP001153076">
    <property type="component" value="Unassembled WGS sequence"/>
</dbReference>
<feature type="region of interest" description="Disordered" evidence="1">
    <location>
        <begin position="165"/>
        <end position="267"/>
    </location>
</feature>
<evidence type="ECO:0000256" key="1">
    <source>
        <dbReference type="SAM" id="MobiDB-lite"/>
    </source>
</evidence>
<feature type="compositionally biased region" description="Basic residues" evidence="1">
    <location>
        <begin position="26"/>
        <end position="50"/>
    </location>
</feature>
<feature type="compositionally biased region" description="Polar residues" evidence="1">
    <location>
        <begin position="192"/>
        <end position="210"/>
    </location>
</feature>
<dbReference type="AlphaFoldDB" id="A0A9Q1K4S8"/>
<name>A0A9Q1K4S8_9CARY</name>
<proteinExistence type="predicted"/>
<feature type="compositionally biased region" description="Basic and acidic residues" evidence="1">
    <location>
        <begin position="168"/>
        <end position="182"/>
    </location>
</feature>
<feature type="region of interest" description="Disordered" evidence="1">
    <location>
        <begin position="1"/>
        <end position="133"/>
    </location>
</feature>
<comment type="caution">
    <text evidence="2">The sequence shown here is derived from an EMBL/GenBank/DDBJ whole genome shotgun (WGS) entry which is preliminary data.</text>
</comment>
<accession>A0A9Q1K4S8</accession>